<sequence length="119" mass="12597">MASAKARDLRPRHVEYLLSNKVQWQNGDLNPPPSRSGPEVEEGGQVWGGGGACRPPVGVAAAAVSPPSPWEPAVKRKEASLRPVLLLLPPPPPPPPLFSLSSDLNRQGGKHPTPPTAQK</sequence>
<keyword evidence="3" id="KW-1185">Reference proteome</keyword>
<proteinExistence type="predicted"/>
<gene>
    <name evidence="2" type="ORF">PLEPLA_LOCUS7453</name>
</gene>
<dbReference type="AlphaFoldDB" id="A0A9N7TV75"/>
<feature type="region of interest" description="Disordered" evidence="1">
    <location>
        <begin position="22"/>
        <end position="52"/>
    </location>
</feature>
<dbReference type="Proteomes" id="UP001153269">
    <property type="component" value="Unassembled WGS sequence"/>
</dbReference>
<accession>A0A9N7TV75</accession>
<organism evidence="2 3">
    <name type="scientific">Pleuronectes platessa</name>
    <name type="common">European plaice</name>
    <dbReference type="NCBI Taxonomy" id="8262"/>
    <lineage>
        <taxon>Eukaryota</taxon>
        <taxon>Metazoa</taxon>
        <taxon>Chordata</taxon>
        <taxon>Craniata</taxon>
        <taxon>Vertebrata</taxon>
        <taxon>Euteleostomi</taxon>
        <taxon>Actinopterygii</taxon>
        <taxon>Neopterygii</taxon>
        <taxon>Teleostei</taxon>
        <taxon>Neoteleostei</taxon>
        <taxon>Acanthomorphata</taxon>
        <taxon>Carangaria</taxon>
        <taxon>Pleuronectiformes</taxon>
        <taxon>Pleuronectoidei</taxon>
        <taxon>Pleuronectidae</taxon>
        <taxon>Pleuronectes</taxon>
    </lineage>
</organism>
<protein>
    <submittedName>
        <fullName evidence="2">Uncharacterized protein</fullName>
    </submittedName>
</protein>
<evidence type="ECO:0000313" key="2">
    <source>
        <dbReference type="EMBL" id="CAB1419605.1"/>
    </source>
</evidence>
<dbReference type="EMBL" id="CADEAL010000400">
    <property type="protein sequence ID" value="CAB1419605.1"/>
    <property type="molecule type" value="Genomic_DNA"/>
</dbReference>
<name>A0A9N7TV75_PLEPL</name>
<comment type="caution">
    <text evidence="2">The sequence shown here is derived from an EMBL/GenBank/DDBJ whole genome shotgun (WGS) entry which is preliminary data.</text>
</comment>
<evidence type="ECO:0000256" key="1">
    <source>
        <dbReference type="SAM" id="MobiDB-lite"/>
    </source>
</evidence>
<feature type="region of interest" description="Disordered" evidence="1">
    <location>
        <begin position="85"/>
        <end position="119"/>
    </location>
</feature>
<feature type="compositionally biased region" description="Pro residues" evidence="1">
    <location>
        <begin position="88"/>
        <end position="97"/>
    </location>
</feature>
<evidence type="ECO:0000313" key="3">
    <source>
        <dbReference type="Proteomes" id="UP001153269"/>
    </source>
</evidence>
<reference evidence="2" key="1">
    <citation type="submission" date="2020-03" db="EMBL/GenBank/DDBJ databases">
        <authorList>
            <person name="Weist P."/>
        </authorList>
    </citation>
    <scope>NUCLEOTIDE SEQUENCE</scope>
</reference>